<keyword evidence="2" id="KW-0963">Cytoplasm</keyword>
<feature type="compositionally biased region" description="Low complexity" evidence="5">
    <location>
        <begin position="609"/>
        <end position="625"/>
    </location>
</feature>
<keyword evidence="3" id="KW-0206">Cytoskeleton</keyword>
<name>A0A6P4HZZ1_DROKI</name>
<feature type="domain" description="ALMS motif" evidence="6">
    <location>
        <begin position="1063"/>
        <end position="1189"/>
    </location>
</feature>
<dbReference type="RefSeq" id="XP_017017414.1">
    <property type="nucleotide sequence ID" value="XM_017161925.3"/>
</dbReference>
<evidence type="ECO:0000313" key="7">
    <source>
        <dbReference type="Proteomes" id="UP001652661"/>
    </source>
</evidence>
<feature type="compositionally biased region" description="Polar residues" evidence="5">
    <location>
        <begin position="654"/>
        <end position="664"/>
    </location>
</feature>
<feature type="compositionally biased region" description="Polar residues" evidence="5">
    <location>
        <begin position="101"/>
        <end position="121"/>
    </location>
</feature>
<feature type="coiled-coil region" evidence="4">
    <location>
        <begin position="859"/>
        <end position="893"/>
    </location>
</feature>
<protein>
    <submittedName>
        <fullName evidence="8">Centrosome-associated protein Alms1a</fullName>
    </submittedName>
</protein>
<feature type="region of interest" description="Disordered" evidence="5">
    <location>
        <begin position="66"/>
        <end position="182"/>
    </location>
</feature>
<feature type="compositionally biased region" description="Low complexity" evidence="5">
    <location>
        <begin position="392"/>
        <end position="411"/>
    </location>
</feature>
<feature type="compositionally biased region" description="Basic and acidic residues" evidence="5">
    <location>
        <begin position="451"/>
        <end position="493"/>
    </location>
</feature>
<reference evidence="8" key="1">
    <citation type="submission" date="2025-08" db="UniProtKB">
        <authorList>
            <consortium name="RefSeq"/>
        </authorList>
    </citation>
    <scope>IDENTIFICATION</scope>
    <source>
        <strain evidence="8">14028-0561.14</strain>
        <tissue evidence="8">Whole fly</tissue>
    </source>
</reference>
<dbReference type="GO" id="GO:0005813">
    <property type="term" value="C:centrosome"/>
    <property type="evidence" value="ECO:0007669"/>
    <property type="project" value="UniProtKB-SubCell"/>
</dbReference>
<organism evidence="7 8">
    <name type="scientific">Drosophila kikkawai</name>
    <name type="common">Fruit fly</name>
    <dbReference type="NCBI Taxonomy" id="30033"/>
    <lineage>
        <taxon>Eukaryota</taxon>
        <taxon>Metazoa</taxon>
        <taxon>Ecdysozoa</taxon>
        <taxon>Arthropoda</taxon>
        <taxon>Hexapoda</taxon>
        <taxon>Insecta</taxon>
        <taxon>Pterygota</taxon>
        <taxon>Neoptera</taxon>
        <taxon>Endopterygota</taxon>
        <taxon>Diptera</taxon>
        <taxon>Brachycera</taxon>
        <taxon>Muscomorpha</taxon>
        <taxon>Ephydroidea</taxon>
        <taxon>Drosophilidae</taxon>
        <taxon>Drosophila</taxon>
        <taxon>Sophophora</taxon>
    </lineage>
</organism>
<evidence type="ECO:0000256" key="2">
    <source>
        <dbReference type="ARBA" id="ARBA00022490"/>
    </source>
</evidence>
<feature type="compositionally biased region" description="Basic and acidic residues" evidence="5">
    <location>
        <begin position="350"/>
        <end position="365"/>
    </location>
</feature>
<dbReference type="Proteomes" id="UP001652661">
    <property type="component" value="Chromosome X"/>
</dbReference>
<feature type="compositionally biased region" description="Polar residues" evidence="5">
    <location>
        <begin position="366"/>
        <end position="390"/>
    </location>
</feature>
<dbReference type="InterPro" id="IPR029299">
    <property type="entry name" value="ALMS_motif"/>
</dbReference>
<evidence type="ECO:0000313" key="8">
    <source>
        <dbReference type="RefSeq" id="XP_017017414.1"/>
    </source>
</evidence>
<evidence type="ECO:0000256" key="4">
    <source>
        <dbReference type="SAM" id="Coils"/>
    </source>
</evidence>
<evidence type="ECO:0000256" key="1">
    <source>
        <dbReference type="ARBA" id="ARBA00004300"/>
    </source>
</evidence>
<feature type="region of interest" description="Disordered" evidence="5">
    <location>
        <begin position="609"/>
        <end position="674"/>
    </location>
</feature>
<feature type="compositionally biased region" description="Basic and acidic residues" evidence="5">
    <location>
        <begin position="215"/>
        <end position="246"/>
    </location>
</feature>
<feature type="compositionally biased region" description="Basic and acidic residues" evidence="5">
    <location>
        <begin position="759"/>
        <end position="768"/>
    </location>
</feature>
<dbReference type="AlphaFoldDB" id="A0A6P4HZZ1"/>
<gene>
    <name evidence="8" type="primary">Alms1a</name>
</gene>
<feature type="region of interest" description="Disordered" evidence="5">
    <location>
        <begin position="215"/>
        <end position="426"/>
    </location>
</feature>
<feature type="compositionally biased region" description="Basic and acidic residues" evidence="5">
    <location>
        <begin position="331"/>
        <end position="343"/>
    </location>
</feature>
<feature type="compositionally biased region" description="Polar residues" evidence="5">
    <location>
        <begin position="520"/>
        <end position="529"/>
    </location>
</feature>
<feature type="compositionally biased region" description="Low complexity" evidence="5">
    <location>
        <begin position="637"/>
        <end position="653"/>
    </location>
</feature>
<feature type="compositionally biased region" description="Basic and acidic residues" evidence="5">
    <location>
        <begin position="508"/>
        <end position="519"/>
    </location>
</feature>
<accession>A0A6P4HZZ1</accession>
<keyword evidence="4" id="KW-0175">Coiled coil</keyword>
<feature type="compositionally biased region" description="Basic and acidic residues" evidence="5">
    <location>
        <begin position="153"/>
        <end position="167"/>
    </location>
</feature>
<dbReference type="Pfam" id="PF15309">
    <property type="entry name" value="ALMS_motif"/>
    <property type="match status" value="1"/>
</dbReference>
<feature type="compositionally biased region" description="Polar residues" evidence="5">
    <location>
        <begin position="289"/>
        <end position="302"/>
    </location>
</feature>
<proteinExistence type="predicted"/>
<keyword evidence="7" id="KW-1185">Reference proteome</keyword>
<evidence type="ECO:0000256" key="3">
    <source>
        <dbReference type="ARBA" id="ARBA00023212"/>
    </source>
</evidence>
<feature type="compositionally biased region" description="Acidic residues" evidence="5">
    <location>
        <begin position="743"/>
        <end position="758"/>
    </location>
</feature>
<sequence>MSSCGSRQRKTAKSSRIPPQAREYISEMAEDRELERFMALSSTASSGASGSIHTCAVRVSLATETAAISRPGARRPRSKDCQTVAKQADGAAEEALLQLPASPTDQQQPAKPAKSQESSPAADSYRIIPIVMVDDQSKSRPAAATQTMSLSVEDLRTPTKQPTEMHTKKTQTPESALKSHKRLEWDPAADVGYYKRAVSTSNISTLERSVLEECGWRQPMRSETDLDRLQRRESDEKAGTPIEEKTTVPLASSTMVGRQVASAGVSRKADSYSSSRGEVSNGSSRGEPFNSSSKGEILPSSSKEGEVLPSSSRRKAPPGSYKSVASKNSFNRKDSHSSSRKETTSLGSSSKKETPCSNSSKKELRTSSSLEALQAQVSSRRESLVSNPQAASRLSSRAENSQSSSRLGSEMSSRRESQGTSLYGSSAASSFDYHINMEQEQEWLKSLQKQQQEEQQKEPHKEAKGGEKDQRQAEPKNRDQKKAEQREKQRQQERQFTAAQFERILGSRRLENKENHRPESTSTSVSSQHAAAGHKRDLDLGIDLLCSLVEARSLSQGQKKSLVRDIARRIACLDLAESSSTASSRRERATKPVTVTASLQRQDVATNTSLAGSLSSSSPQVVTLPVPAPRKRNVDGTPSPLHSSSMSASTSASNEVITQKTNIPTRDAASTDADVDVDADAAIRDALTPMTQSEIEYEERMKAGMDPERRSQLNWIEAEIERLQSLKVFLEEVEENQPKAADEELIEAEPQEPEEKEQEQEREPKEGSGCKARQLAKAVQTEELQEDATPKPPVRLESVRVPPRIAGDVQAPQPPPHRYPRTKMATPVLASHSSSSGRSESVSSFVQQRHRRFREHYQNQQQQQLLLLKQQQMQSLQQQYKQQQQQQQQLCQLKHQPRVVIVHEEQHIVCESHRPQRQQQEYIQMMQYDQTVASGSAYATPHSSASGADNERERAIYYQVVNSPGASGSYVQAEPVAATTSSGSSMMCLSSEMSIPMGRVNTCETTTTTTTTHQYDDVACQRRKRRGGGEERMQRQTLQVRPSGIAYVIQFSASDSGGEVMPETRSLQDQLQLARPEFCAKSKQRKAILNQMQMMRNLRRREMDELVAENNFSLETLDRRLRMQLPPPATSRLRVFTTKEMKAMTSRKCQRLPEVLDAANRELEMRRRRNNRLMRDIFNKRMRNRVSNGQVSLNHSRTII</sequence>
<comment type="subcellular location">
    <subcellularLocation>
        <location evidence="1">Cytoplasm</location>
        <location evidence="1">Cytoskeleton</location>
        <location evidence="1">Microtubule organizing center</location>
        <location evidence="1">Centrosome</location>
    </subcellularLocation>
</comment>
<feature type="region of interest" description="Disordered" evidence="5">
    <location>
        <begin position="1"/>
        <end position="24"/>
    </location>
</feature>
<dbReference type="OrthoDB" id="2448405at2759"/>
<feature type="region of interest" description="Disordered" evidence="5">
    <location>
        <begin position="443"/>
        <end position="532"/>
    </location>
</feature>
<evidence type="ECO:0000256" key="5">
    <source>
        <dbReference type="SAM" id="MobiDB-lite"/>
    </source>
</evidence>
<evidence type="ECO:0000259" key="6">
    <source>
        <dbReference type="Pfam" id="PF15309"/>
    </source>
</evidence>
<dbReference type="OMA" id="GMVNTCE"/>
<feature type="compositionally biased region" description="Low complexity" evidence="5">
    <location>
        <begin position="831"/>
        <end position="844"/>
    </location>
</feature>
<feature type="compositionally biased region" description="Low complexity" evidence="5">
    <location>
        <begin position="271"/>
        <end position="287"/>
    </location>
</feature>
<feature type="region of interest" description="Disordered" evidence="5">
    <location>
        <begin position="735"/>
        <end position="850"/>
    </location>
</feature>